<feature type="signal peptide" evidence="1">
    <location>
        <begin position="1"/>
        <end position="22"/>
    </location>
</feature>
<feature type="chain" id="PRO_5001551848" description="Calcium-dependent phosphoinositide phospholipase C" evidence="1">
    <location>
        <begin position="23"/>
        <end position="376"/>
    </location>
</feature>
<dbReference type="AlphaFoldDB" id="A0A031JU27"/>
<evidence type="ECO:0000256" key="1">
    <source>
        <dbReference type="SAM" id="SignalP"/>
    </source>
</evidence>
<comment type="caution">
    <text evidence="2">The sequence shown here is derived from an EMBL/GenBank/DDBJ whole genome shotgun (WGS) entry which is preliminary data.</text>
</comment>
<accession>A0A031JU27</accession>
<proteinExistence type="predicted"/>
<keyword evidence="1" id="KW-0732">Signal</keyword>
<name>A0A031JU27_9SPHN</name>
<evidence type="ECO:0000313" key="3">
    <source>
        <dbReference type="Proteomes" id="UP000024329"/>
    </source>
</evidence>
<evidence type="ECO:0008006" key="4">
    <source>
        <dbReference type="Google" id="ProtNLM"/>
    </source>
</evidence>
<dbReference type="RefSeq" id="WP_231958353.1">
    <property type="nucleotide sequence ID" value="NZ_CP017076.1"/>
</dbReference>
<protein>
    <recommendedName>
        <fullName evidence="4">Calcium-dependent phosphoinositide phospholipase C</fullName>
    </recommendedName>
</protein>
<dbReference type="Gene3D" id="3.20.20.190">
    <property type="entry name" value="Phosphatidylinositol (PI) phosphodiesterase"/>
    <property type="match status" value="1"/>
</dbReference>
<dbReference type="CDD" id="cd08589">
    <property type="entry name" value="PI-PLCc_SaPLC1_like"/>
    <property type="match status" value="1"/>
</dbReference>
<organism evidence="2 3">
    <name type="scientific">Novosphingobium resinovorum</name>
    <dbReference type="NCBI Taxonomy" id="158500"/>
    <lineage>
        <taxon>Bacteria</taxon>
        <taxon>Pseudomonadati</taxon>
        <taxon>Pseudomonadota</taxon>
        <taxon>Alphaproteobacteria</taxon>
        <taxon>Sphingomonadales</taxon>
        <taxon>Sphingomonadaceae</taxon>
        <taxon>Novosphingobium</taxon>
    </lineage>
</organism>
<sequence>MLRAAVLGALMLGGAMASPVSAKDAAAPGPLRMNDIQVVGSHNSFKTRIPAAVMAELRRRDPKMAEALDYYHLPLSAQLDAGVRQLEIDIFADPEGGRYAAPKGEALLSPAERARAKQEGFDEAAMRKPGYKVLHIPDVDYRVVCPTLVVCLTEVNAWSRAHPGHLPIMLTLNAADTANTHEITQPLPLDDARLLDALDAEIRKALPDKRLITPDEVRGDAPTLAGAVKTKGWPTLKRARGRIYVLFDVRKAVSDVYRAGHPSLRGRAMFGWYPDGEPESAIQIVQDPLVDGAKIREWVKAGVIVRTRTDANTVEARTHDFTKTRAAIESGAQAVSTDYYPGAPDPLGLRFTVTLPNGAMAGCSPVRVAGPCVVKP</sequence>
<dbReference type="EMBL" id="JFYZ01000013">
    <property type="protein sequence ID" value="EZP81276.1"/>
    <property type="molecule type" value="Genomic_DNA"/>
</dbReference>
<dbReference type="Pfam" id="PF16670">
    <property type="entry name" value="PI-PLC-C1"/>
    <property type="match status" value="1"/>
</dbReference>
<gene>
    <name evidence="2" type="ORF">BV97_02937</name>
</gene>
<reference evidence="2 3" key="1">
    <citation type="submission" date="2014-03" db="EMBL/GenBank/DDBJ databases">
        <title>Whole genome sequence of Novosphingobium resinovorum KF1.</title>
        <authorList>
            <person name="Gan H.M."/>
            <person name="Gan H.Y."/>
            <person name="Chew T.H."/>
            <person name="Savka M.A."/>
        </authorList>
    </citation>
    <scope>NUCLEOTIDE SEQUENCE [LARGE SCALE GENOMIC DNA]</scope>
    <source>
        <strain evidence="2 3">KF1</strain>
    </source>
</reference>
<dbReference type="PATRIC" id="fig|158500.4.peg.3007"/>
<dbReference type="Proteomes" id="UP000024329">
    <property type="component" value="Unassembled WGS sequence"/>
</dbReference>
<dbReference type="SUPFAM" id="SSF51695">
    <property type="entry name" value="PLC-like phosphodiesterases"/>
    <property type="match status" value="1"/>
</dbReference>
<dbReference type="InterPro" id="IPR017946">
    <property type="entry name" value="PLC-like_Pdiesterase_TIM-brl"/>
</dbReference>
<dbReference type="InterPro" id="IPR032075">
    <property type="entry name" value="PI-PLC-C1"/>
</dbReference>
<dbReference type="eggNOG" id="COG0121">
    <property type="taxonomic scope" value="Bacteria"/>
</dbReference>
<dbReference type="GO" id="GO:0006629">
    <property type="term" value="P:lipid metabolic process"/>
    <property type="evidence" value="ECO:0007669"/>
    <property type="project" value="InterPro"/>
</dbReference>
<dbReference type="GO" id="GO:0008081">
    <property type="term" value="F:phosphoric diester hydrolase activity"/>
    <property type="evidence" value="ECO:0007669"/>
    <property type="project" value="InterPro"/>
</dbReference>
<evidence type="ECO:0000313" key="2">
    <source>
        <dbReference type="EMBL" id="EZP81276.1"/>
    </source>
</evidence>